<keyword evidence="2" id="KW-0812">Transmembrane</keyword>
<feature type="signal peptide" evidence="3">
    <location>
        <begin position="1"/>
        <end position="27"/>
    </location>
</feature>
<organism evidence="4 5">
    <name type="scientific">Candidatus Fusicatenibacter merdavium</name>
    <dbReference type="NCBI Taxonomy" id="2838600"/>
    <lineage>
        <taxon>Bacteria</taxon>
        <taxon>Bacillati</taxon>
        <taxon>Bacillota</taxon>
        <taxon>Clostridia</taxon>
        <taxon>Lachnospirales</taxon>
        <taxon>Lachnospiraceae</taxon>
        <taxon>Fusicatenibacter</taxon>
    </lineage>
</organism>
<evidence type="ECO:0000313" key="5">
    <source>
        <dbReference type="Proteomes" id="UP000886890"/>
    </source>
</evidence>
<gene>
    <name evidence="4" type="ORF">H9734_02480</name>
</gene>
<keyword evidence="2" id="KW-1133">Transmembrane helix</keyword>
<dbReference type="AlphaFoldDB" id="A0A9D2BHK0"/>
<reference evidence="4" key="2">
    <citation type="submission" date="2021-04" db="EMBL/GenBank/DDBJ databases">
        <authorList>
            <person name="Gilroy R."/>
        </authorList>
    </citation>
    <scope>NUCLEOTIDE SEQUENCE</scope>
    <source>
        <strain evidence="4">CHK183-1962</strain>
    </source>
</reference>
<keyword evidence="2" id="KW-0472">Membrane</keyword>
<sequence length="563" mass="64536">MKRKAGRFLLYMAAVFCLLTVFPRTAAAEQPGESSVGEEDTAQMPQELKFYLIPMGSTGVQNGQLWVYAEVYGEDGKPRQGEDWTVAAEITRTDPETKMDVPMVPVKDGVGYRSEMSLELTNATESEGKDEQEENKTQFSIDDYSIYQITVTVQCNGETPLTVTENLPNCICEWPKLRTEKWEASDEDAAQAPDILFDWTDLELFGRIFTVTLDHVPDSLETKELENGVWEIRARRDTDAELQVKLTDLMGNTSDSAYYVKITTGSTVLIIVFVVLAAALAVLICALVFGWKGGKSTPIFSEDISIKNQQDSLDEVYDDLEKAAARLKNKQRKYQELVEKDPDFMGESEKTSSGMETDYSQEMDDYEQARERLNSYFGSSKKYASEWNREDTKKYFNQIVRKLADKRNEFQEQENKLDEKILRLGERRRKRDALRTQMQRYLEKTLHITVRTDAEEYCVNKEKIDRGFALDECSPLIVGRDYAISGQTFGEIFGQPSGIRFYSDPEHRLWMECEFPQIFRLQGDSLEELSPSDRELCECGTRMQFLWKTDKTGEAFITIETEA</sequence>
<evidence type="ECO:0000313" key="4">
    <source>
        <dbReference type="EMBL" id="HIX76451.1"/>
    </source>
</evidence>
<evidence type="ECO:0000256" key="3">
    <source>
        <dbReference type="SAM" id="SignalP"/>
    </source>
</evidence>
<accession>A0A9D2BHK0</accession>
<feature type="transmembrane region" description="Helical" evidence="2">
    <location>
        <begin position="268"/>
        <end position="291"/>
    </location>
</feature>
<comment type="caution">
    <text evidence="4">The sequence shown here is derived from an EMBL/GenBank/DDBJ whole genome shotgun (WGS) entry which is preliminary data.</text>
</comment>
<feature type="coiled-coil region" evidence="1">
    <location>
        <begin position="306"/>
        <end position="340"/>
    </location>
</feature>
<keyword evidence="3" id="KW-0732">Signal</keyword>
<proteinExistence type="predicted"/>
<evidence type="ECO:0000256" key="1">
    <source>
        <dbReference type="SAM" id="Coils"/>
    </source>
</evidence>
<dbReference type="EMBL" id="DXEK01000042">
    <property type="protein sequence ID" value="HIX76451.1"/>
    <property type="molecule type" value="Genomic_DNA"/>
</dbReference>
<evidence type="ECO:0008006" key="6">
    <source>
        <dbReference type="Google" id="ProtNLM"/>
    </source>
</evidence>
<feature type="coiled-coil region" evidence="1">
    <location>
        <begin position="396"/>
        <end position="423"/>
    </location>
</feature>
<reference evidence="4" key="1">
    <citation type="journal article" date="2021" name="PeerJ">
        <title>Extensive microbial diversity within the chicken gut microbiome revealed by metagenomics and culture.</title>
        <authorList>
            <person name="Gilroy R."/>
            <person name="Ravi A."/>
            <person name="Getino M."/>
            <person name="Pursley I."/>
            <person name="Horton D.L."/>
            <person name="Alikhan N.F."/>
            <person name="Baker D."/>
            <person name="Gharbi K."/>
            <person name="Hall N."/>
            <person name="Watson M."/>
            <person name="Adriaenssens E.M."/>
            <person name="Foster-Nyarko E."/>
            <person name="Jarju S."/>
            <person name="Secka A."/>
            <person name="Antonio M."/>
            <person name="Oren A."/>
            <person name="Chaudhuri R.R."/>
            <person name="La Ragione R."/>
            <person name="Hildebrand F."/>
            <person name="Pallen M.J."/>
        </authorList>
    </citation>
    <scope>NUCLEOTIDE SEQUENCE</scope>
    <source>
        <strain evidence="4">CHK183-1962</strain>
    </source>
</reference>
<feature type="chain" id="PRO_5038504911" description="Ig-like domain-containing protein" evidence="3">
    <location>
        <begin position="28"/>
        <end position="563"/>
    </location>
</feature>
<dbReference type="Proteomes" id="UP000886890">
    <property type="component" value="Unassembled WGS sequence"/>
</dbReference>
<evidence type="ECO:0000256" key="2">
    <source>
        <dbReference type="SAM" id="Phobius"/>
    </source>
</evidence>
<keyword evidence="1" id="KW-0175">Coiled coil</keyword>
<name>A0A9D2BHK0_9FIRM</name>
<protein>
    <recommendedName>
        <fullName evidence="6">Ig-like domain-containing protein</fullName>
    </recommendedName>
</protein>